<dbReference type="SUPFAM" id="SSF51338">
    <property type="entry name" value="Composite domain of metallo-dependent hydrolases"/>
    <property type="match status" value="1"/>
</dbReference>
<keyword evidence="2 4" id="KW-0378">Hydrolase</keyword>
<comment type="caution">
    <text evidence="4">The sequence shown here is derived from an EMBL/GenBank/DDBJ whole genome shotgun (WGS) entry which is preliminary data.</text>
</comment>
<feature type="domain" description="Amidohydrolase-related" evidence="3">
    <location>
        <begin position="170"/>
        <end position="337"/>
    </location>
</feature>
<name>A0A4R0YZS4_9GAMM</name>
<dbReference type="InterPro" id="IPR006680">
    <property type="entry name" value="Amidohydro-rel"/>
</dbReference>
<dbReference type="SUPFAM" id="SSF51556">
    <property type="entry name" value="Metallo-dependent hydrolases"/>
    <property type="match status" value="1"/>
</dbReference>
<sequence>MSMDGNSRIVQLRHAAVHGRGGRVSLQIEDGRLGTPTASAGMRIDLRDHRIYPGLINAHDHLHLNALPAYRPRHPFANSYEWIEAFQVQFRDPATLKALALPKALRLRHGALKNLLSGVTFVAHHDSWEPMFDASDFPVSVLRDAGWCYAPGWPMYGPAMRQSFLETPAGRPWMIHLAEGTDEKAHAELTALDAQGCLSSQTVMIHGVGLSLRDMDRIIASHAAVVWCPTSNLRLLGATLEPTRLAHAGRLALGTDSRLTGADDLLDELCRARAYSDLPASRLIDLVTERPARILGSEGRGHLAPGACADLVIVPDRGEGTLVGLARADIRMVVRDGLPQWGDPMFAAWFEAAGVPTTPVFLDGQPKLLATQYADPVLLALEPGLTATLPITSRDVRKEARC</sequence>
<accession>A0A4R0YZS4</accession>
<reference evidence="4 5" key="1">
    <citation type="submission" date="2019-02" db="EMBL/GenBank/DDBJ databases">
        <title>Dyella amyloliquefaciens sp. nov., isolated from forest soil.</title>
        <authorList>
            <person name="Gao Z.-H."/>
            <person name="Qiu L.-H."/>
        </authorList>
    </citation>
    <scope>NUCLEOTIDE SEQUENCE [LARGE SCALE GENOMIC DNA]</scope>
    <source>
        <strain evidence="4 5">KACC 12747</strain>
    </source>
</reference>
<dbReference type="InterPro" id="IPR011059">
    <property type="entry name" value="Metal-dep_hydrolase_composite"/>
</dbReference>
<keyword evidence="5" id="KW-1185">Reference proteome</keyword>
<dbReference type="EMBL" id="SJTG01000001">
    <property type="protein sequence ID" value="TCI12949.1"/>
    <property type="molecule type" value="Genomic_DNA"/>
</dbReference>
<dbReference type="Proteomes" id="UP000291822">
    <property type="component" value="Unassembled WGS sequence"/>
</dbReference>
<evidence type="ECO:0000313" key="5">
    <source>
        <dbReference type="Proteomes" id="UP000291822"/>
    </source>
</evidence>
<evidence type="ECO:0000259" key="3">
    <source>
        <dbReference type="Pfam" id="PF01979"/>
    </source>
</evidence>
<evidence type="ECO:0000256" key="1">
    <source>
        <dbReference type="ARBA" id="ARBA00006745"/>
    </source>
</evidence>
<evidence type="ECO:0000256" key="2">
    <source>
        <dbReference type="ARBA" id="ARBA00022801"/>
    </source>
</evidence>
<dbReference type="Pfam" id="PF01979">
    <property type="entry name" value="Amidohydro_1"/>
    <property type="match status" value="1"/>
</dbReference>
<protein>
    <submittedName>
        <fullName evidence="4">Amidohydrolase</fullName>
    </submittedName>
</protein>
<comment type="similarity">
    <text evidence="1">Belongs to the metallo-dependent hydrolases superfamily. ATZ/TRZ family.</text>
</comment>
<dbReference type="Gene3D" id="3.20.20.140">
    <property type="entry name" value="Metal-dependent hydrolases"/>
    <property type="match status" value="2"/>
</dbReference>
<dbReference type="InterPro" id="IPR032466">
    <property type="entry name" value="Metal_Hydrolase"/>
</dbReference>
<gene>
    <name evidence="4" type="ORF">EZM97_06440</name>
</gene>
<dbReference type="AlphaFoldDB" id="A0A4R0YZS4"/>
<dbReference type="GO" id="GO:0016810">
    <property type="term" value="F:hydrolase activity, acting on carbon-nitrogen (but not peptide) bonds"/>
    <property type="evidence" value="ECO:0007669"/>
    <property type="project" value="InterPro"/>
</dbReference>
<evidence type="ECO:0000313" key="4">
    <source>
        <dbReference type="EMBL" id="TCI12949.1"/>
    </source>
</evidence>
<dbReference type="PANTHER" id="PTHR43794:SF11">
    <property type="entry name" value="AMIDOHYDROLASE-RELATED DOMAIN-CONTAINING PROTEIN"/>
    <property type="match status" value="1"/>
</dbReference>
<dbReference type="InterPro" id="IPR050287">
    <property type="entry name" value="MTA/SAH_deaminase"/>
</dbReference>
<proteinExistence type="inferred from homology"/>
<organism evidence="4 5">
    <name type="scientific">Dyella soli</name>
    <dbReference type="NCBI Taxonomy" id="522319"/>
    <lineage>
        <taxon>Bacteria</taxon>
        <taxon>Pseudomonadati</taxon>
        <taxon>Pseudomonadota</taxon>
        <taxon>Gammaproteobacteria</taxon>
        <taxon>Lysobacterales</taxon>
        <taxon>Rhodanobacteraceae</taxon>
        <taxon>Dyella</taxon>
    </lineage>
</organism>
<dbReference type="Gene3D" id="2.30.40.10">
    <property type="entry name" value="Urease, subunit C, domain 1"/>
    <property type="match status" value="1"/>
</dbReference>
<dbReference type="PANTHER" id="PTHR43794">
    <property type="entry name" value="AMINOHYDROLASE SSNA-RELATED"/>
    <property type="match status" value="1"/>
</dbReference>